<dbReference type="EMBL" id="JACAZE010000009">
    <property type="protein sequence ID" value="KAF7305707.1"/>
    <property type="molecule type" value="Genomic_DNA"/>
</dbReference>
<organism evidence="2 3">
    <name type="scientific">Mycena chlorophos</name>
    <name type="common">Agaric fungus</name>
    <name type="synonym">Agaricus chlorophos</name>
    <dbReference type="NCBI Taxonomy" id="658473"/>
    <lineage>
        <taxon>Eukaryota</taxon>
        <taxon>Fungi</taxon>
        <taxon>Dikarya</taxon>
        <taxon>Basidiomycota</taxon>
        <taxon>Agaricomycotina</taxon>
        <taxon>Agaricomycetes</taxon>
        <taxon>Agaricomycetidae</taxon>
        <taxon>Agaricales</taxon>
        <taxon>Marasmiineae</taxon>
        <taxon>Mycenaceae</taxon>
        <taxon>Mycena</taxon>
    </lineage>
</organism>
<name>A0A8H6SVQ5_MYCCL</name>
<dbReference type="PANTHER" id="PTHR33104:SF2">
    <property type="entry name" value="CXC3 LIKE CYSTEINE CLUSTER DOMAIN-CONTAINING PROTEIN"/>
    <property type="match status" value="1"/>
</dbReference>
<feature type="compositionally biased region" description="Low complexity" evidence="1">
    <location>
        <begin position="94"/>
        <end position="106"/>
    </location>
</feature>
<dbReference type="Pfam" id="PF18758">
    <property type="entry name" value="KDZ"/>
    <property type="match status" value="1"/>
</dbReference>
<sequence>MGRKGRDQGYSFGDGLLGANETSFDEGISFSNDGRRVRTVISNTAPQQKRARVDPEPDPYYADWTPTDYLPSEQLAEKSQTSSRPANPPRRRTTSTNTKSTRVKSSGRNGGDMCPRFLYALLLALDANFRLKNRIRANEHQDPSLGSGWGYFVEDEDYKEHLSDYVAEVDVSTCIAFAALMQKDTRQTAGLRVSGVGGCVCARHGVVRAQGLGDLQKGERYANMDYILMQALTDERVEQLVLSYDISCQWKIHLRERVKKIVQGTGAKDLEAFRIRFALPVWHAAAHEISCREALSLSHAPGVGRTDGEGIERTWAVLNPISFATKEMGAGNRLDTIEDKVDHVNFEKNIGQGDALARKLIIATAERDKQLSEFVDLDRSIEPTVRRDWQSRLDAWIADDTKPNPYLVAGGKDAGPSEAQVAADLKKAEVEEAREGRGDFVEAKTTATGFVKGLLQLEDLKRRIKNEVRGSTKVTAERSSQIEELRASFFKKLQVVEQLQDVFMPGVRTLRAKAERNRDTDLPPVKAEDTKLWLPSDVKANQRGWVAKKGVSEVEAKLRLAQCGDALQRLRSLLYAKTHVIYQRNLFSVGQAANTRSSTLLSRLQDRIDREVAKFNEALTALRRLEGEGAGGRYQILTKNDLRVRVETESDAQARTRLGRVGSARPARNEPSSKDDEDDEDEDDGKKKGVSWIWFTPVDEEEVEMHEAVRVEWTKALTRRDRWVEEVRLVREEMLRVLRSLRSIQAEWKQRETTRRTNDASLQLALTAYARRQAALYAGVAAHFYTGWTTDKRPAARQVLMQDAERYRELVQGHVSMEE</sequence>
<proteinExistence type="predicted"/>
<protein>
    <submittedName>
        <fullName evidence="2">CxC2 domain-containing protein</fullName>
    </submittedName>
</protein>
<feature type="region of interest" description="Disordered" evidence="1">
    <location>
        <begin position="1"/>
        <end position="109"/>
    </location>
</feature>
<keyword evidence="3" id="KW-1185">Reference proteome</keyword>
<gene>
    <name evidence="2" type="ORF">HMN09_00724000</name>
</gene>
<evidence type="ECO:0000313" key="3">
    <source>
        <dbReference type="Proteomes" id="UP000613580"/>
    </source>
</evidence>
<reference evidence="2" key="1">
    <citation type="submission" date="2020-05" db="EMBL/GenBank/DDBJ databases">
        <title>Mycena genomes resolve the evolution of fungal bioluminescence.</title>
        <authorList>
            <person name="Tsai I.J."/>
        </authorList>
    </citation>
    <scope>NUCLEOTIDE SEQUENCE</scope>
    <source>
        <strain evidence="2">110903Hualien_Pintung</strain>
    </source>
</reference>
<comment type="caution">
    <text evidence="2">The sequence shown here is derived from an EMBL/GenBank/DDBJ whole genome shotgun (WGS) entry which is preliminary data.</text>
</comment>
<accession>A0A8H6SVQ5</accession>
<dbReference type="Proteomes" id="UP000613580">
    <property type="component" value="Unassembled WGS sequence"/>
</dbReference>
<evidence type="ECO:0000256" key="1">
    <source>
        <dbReference type="SAM" id="MobiDB-lite"/>
    </source>
</evidence>
<feature type="region of interest" description="Disordered" evidence="1">
    <location>
        <begin position="655"/>
        <end position="687"/>
    </location>
</feature>
<dbReference type="InterPro" id="IPR040521">
    <property type="entry name" value="KDZ"/>
</dbReference>
<evidence type="ECO:0000313" key="2">
    <source>
        <dbReference type="EMBL" id="KAF7305707.1"/>
    </source>
</evidence>
<dbReference type="OrthoDB" id="2804062at2759"/>
<dbReference type="AlphaFoldDB" id="A0A8H6SVQ5"/>
<dbReference type="PANTHER" id="PTHR33104">
    <property type="entry name" value="SI:DKEY-29D5.2"/>
    <property type="match status" value="1"/>
</dbReference>